<dbReference type="InterPro" id="IPR036236">
    <property type="entry name" value="Znf_C2H2_sf"/>
</dbReference>
<sequence length="56" mass="6582">MNVINVVKPWLITVFSKDIKEHILERNLYECNQCGKAFADHSNLQYHKRSHTGEKP</sequence>
<dbReference type="PANTHER" id="PTHR45993:SF10">
    <property type="entry name" value="ZINC FINGER PROTEIN 208 ISOFORM X1-RELATED"/>
    <property type="match status" value="1"/>
</dbReference>
<dbReference type="Pfam" id="PF00096">
    <property type="entry name" value="zf-C2H2"/>
    <property type="match status" value="1"/>
</dbReference>
<comment type="subcellular location">
    <subcellularLocation>
        <location evidence="1">Nucleus</location>
    </subcellularLocation>
</comment>
<keyword evidence="2" id="KW-0479">Metal-binding</keyword>
<keyword evidence="4 9" id="KW-0863">Zinc-finger</keyword>
<dbReference type="PANTHER" id="PTHR45993">
    <property type="entry name" value="B-CELL LYMPHOMA/LEUKEMIA 11"/>
    <property type="match status" value="1"/>
</dbReference>
<evidence type="ECO:0000256" key="7">
    <source>
        <dbReference type="ARBA" id="ARBA00023163"/>
    </source>
</evidence>
<evidence type="ECO:0000256" key="5">
    <source>
        <dbReference type="ARBA" id="ARBA00022833"/>
    </source>
</evidence>
<dbReference type="InterPro" id="IPR013087">
    <property type="entry name" value="Znf_C2H2_type"/>
</dbReference>
<dbReference type="Proteomes" id="UP001623349">
    <property type="component" value="Unassembled WGS sequence"/>
</dbReference>
<dbReference type="InterPro" id="IPR051497">
    <property type="entry name" value="Dev/Hematopoietic_TF"/>
</dbReference>
<evidence type="ECO:0000256" key="9">
    <source>
        <dbReference type="PROSITE-ProRule" id="PRU00042"/>
    </source>
</evidence>
<evidence type="ECO:0000313" key="12">
    <source>
        <dbReference type="Proteomes" id="UP001623349"/>
    </source>
</evidence>
<proteinExistence type="predicted"/>
<reference evidence="11 12" key="1">
    <citation type="submission" date="2024-08" db="EMBL/GenBank/DDBJ databases">
        <title>The draft genome of Apodemus speciosus.</title>
        <authorList>
            <person name="Nabeshima K."/>
            <person name="Suzuki S."/>
            <person name="Onuma M."/>
        </authorList>
    </citation>
    <scope>NUCLEOTIDE SEQUENCE [LARGE SCALE GENOMIC DNA]</scope>
    <source>
        <strain evidence="11">IB14-021</strain>
    </source>
</reference>
<keyword evidence="7" id="KW-0804">Transcription</keyword>
<evidence type="ECO:0000256" key="2">
    <source>
        <dbReference type="ARBA" id="ARBA00022723"/>
    </source>
</evidence>
<evidence type="ECO:0000256" key="8">
    <source>
        <dbReference type="ARBA" id="ARBA00023242"/>
    </source>
</evidence>
<keyword evidence="3" id="KW-0677">Repeat</keyword>
<gene>
    <name evidence="11" type="ORF">APTSU1_001863100</name>
</gene>
<name>A0ABQ0FW71_APOSI</name>
<dbReference type="EMBL" id="BAAFST010000282">
    <property type="protein sequence ID" value="GAB1303385.1"/>
    <property type="molecule type" value="Genomic_DNA"/>
</dbReference>
<feature type="domain" description="C2H2-type" evidence="10">
    <location>
        <begin position="29"/>
        <end position="56"/>
    </location>
</feature>
<evidence type="ECO:0000256" key="4">
    <source>
        <dbReference type="ARBA" id="ARBA00022771"/>
    </source>
</evidence>
<evidence type="ECO:0000259" key="10">
    <source>
        <dbReference type="PROSITE" id="PS50157"/>
    </source>
</evidence>
<organism evidence="11 12">
    <name type="scientific">Apodemus speciosus</name>
    <name type="common">Large Japanese field mouse</name>
    <dbReference type="NCBI Taxonomy" id="105296"/>
    <lineage>
        <taxon>Eukaryota</taxon>
        <taxon>Metazoa</taxon>
        <taxon>Chordata</taxon>
        <taxon>Craniata</taxon>
        <taxon>Vertebrata</taxon>
        <taxon>Euteleostomi</taxon>
        <taxon>Mammalia</taxon>
        <taxon>Eutheria</taxon>
        <taxon>Euarchontoglires</taxon>
        <taxon>Glires</taxon>
        <taxon>Rodentia</taxon>
        <taxon>Myomorpha</taxon>
        <taxon>Muroidea</taxon>
        <taxon>Muridae</taxon>
        <taxon>Murinae</taxon>
        <taxon>Apodemus</taxon>
    </lineage>
</organism>
<evidence type="ECO:0000313" key="11">
    <source>
        <dbReference type="EMBL" id="GAB1303385.1"/>
    </source>
</evidence>
<dbReference type="Gene3D" id="3.30.160.60">
    <property type="entry name" value="Classic Zinc Finger"/>
    <property type="match status" value="1"/>
</dbReference>
<dbReference type="SUPFAM" id="SSF57667">
    <property type="entry name" value="beta-beta-alpha zinc fingers"/>
    <property type="match status" value="1"/>
</dbReference>
<evidence type="ECO:0000256" key="6">
    <source>
        <dbReference type="ARBA" id="ARBA00023015"/>
    </source>
</evidence>
<keyword evidence="5" id="KW-0862">Zinc</keyword>
<evidence type="ECO:0000256" key="3">
    <source>
        <dbReference type="ARBA" id="ARBA00022737"/>
    </source>
</evidence>
<accession>A0ABQ0FW71</accession>
<dbReference type="PROSITE" id="PS00028">
    <property type="entry name" value="ZINC_FINGER_C2H2_1"/>
    <property type="match status" value="1"/>
</dbReference>
<dbReference type="SMART" id="SM00355">
    <property type="entry name" value="ZnF_C2H2"/>
    <property type="match status" value="1"/>
</dbReference>
<keyword evidence="8" id="KW-0539">Nucleus</keyword>
<dbReference type="PROSITE" id="PS50157">
    <property type="entry name" value="ZINC_FINGER_C2H2_2"/>
    <property type="match status" value="1"/>
</dbReference>
<comment type="caution">
    <text evidence="11">The sequence shown here is derived from an EMBL/GenBank/DDBJ whole genome shotgun (WGS) entry which is preliminary data.</text>
</comment>
<evidence type="ECO:0000256" key="1">
    <source>
        <dbReference type="ARBA" id="ARBA00004123"/>
    </source>
</evidence>
<protein>
    <recommendedName>
        <fullName evidence="10">C2H2-type domain-containing protein</fullName>
    </recommendedName>
</protein>
<keyword evidence="6" id="KW-0805">Transcription regulation</keyword>
<keyword evidence="12" id="KW-1185">Reference proteome</keyword>